<evidence type="ECO:0000256" key="10">
    <source>
        <dbReference type="ARBA" id="ARBA00023146"/>
    </source>
</evidence>
<evidence type="ECO:0000256" key="5">
    <source>
        <dbReference type="ARBA" id="ARBA00022490"/>
    </source>
</evidence>
<evidence type="ECO:0000256" key="3">
    <source>
        <dbReference type="ARBA" id="ARBA00011245"/>
    </source>
</evidence>
<comment type="subcellular location">
    <subcellularLocation>
        <location evidence="1">Cytoplasm</location>
    </subcellularLocation>
</comment>
<dbReference type="PRINTS" id="PR00987">
    <property type="entry name" value="TRNASYNTHGLU"/>
</dbReference>
<evidence type="ECO:0000256" key="9">
    <source>
        <dbReference type="ARBA" id="ARBA00022917"/>
    </source>
</evidence>
<dbReference type="InterPro" id="IPR001412">
    <property type="entry name" value="aa-tRNA-synth_I_CS"/>
</dbReference>
<keyword evidence="9" id="KW-0648">Protein biosynthesis</keyword>
<dbReference type="GO" id="GO:0004818">
    <property type="term" value="F:glutamate-tRNA ligase activity"/>
    <property type="evidence" value="ECO:0007669"/>
    <property type="project" value="UniProtKB-EC"/>
</dbReference>
<keyword evidence="10 14" id="KW-0030">Aminoacyl-tRNA synthetase</keyword>
<dbReference type="SUPFAM" id="SSF52374">
    <property type="entry name" value="Nucleotidylyl transferase"/>
    <property type="match status" value="1"/>
</dbReference>
<dbReference type="InterPro" id="IPR014729">
    <property type="entry name" value="Rossmann-like_a/b/a_fold"/>
</dbReference>
<dbReference type="InterPro" id="IPR020058">
    <property type="entry name" value="Glu/Gln-tRNA-synth_Ib_cat-dom"/>
</dbReference>
<keyword evidence="6 14" id="KW-0436">Ligase</keyword>
<keyword evidence="5" id="KW-0963">Cytoplasm</keyword>
<dbReference type="PROSITE" id="PS00178">
    <property type="entry name" value="AA_TRNA_LIGASE_I"/>
    <property type="match status" value="1"/>
</dbReference>
<dbReference type="GO" id="GO:0005524">
    <property type="term" value="F:ATP binding"/>
    <property type="evidence" value="ECO:0007669"/>
    <property type="project" value="UniProtKB-KW"/>
</dbReference>
<dbReference type="EC" id="6.1.1.17" evidence="4"/>
<dbReference type="PANTHER" id="PTHR43311:SF2">
    <property type="entry name" value="GLUTAMATE--TRNA LIGASE, MITOCHONDRIAL-RELATED"/>
    <property type="match status" value="1"/>
</dbReference>
<dbReference type="GO" id="GO:0005829">
    <property type="term" value="C:cytosol"/>
    <property type="evidence" value="ECO:0007669"/>
    <property type="project" value="TreeGrafter"/>
</dbReference>
<dbReference type="Gene3D" id="3.40.50.620">
    <property type="entry name" value="HUPs"/>
    <property type="match status" value="1"/>
</dbReference>
<comment type="subunit">
    <text evidence="3">Monomer.</text>
</comment>
<dbReference type="InterPro" id="IPR033910">
    <property type="entry name" value="GluRS_core"/>
</dbReference>
<dbReference type="InterPro" id="IPR049940">
    <property type="entry name" value="GluQ/Sye"/>
</dbReference>
<evidence type="ECO:0000256" key="4">
    <source>
        <dbReference type="ARBA" id="ARBA00012835"/>
    </source>
</evidence>
<evidence type="ECO:0000256" key="1">
    <source>
        <dbReference type="ARBA" id="ARBA00004496"/>
    </source>
</evidence>
<dbReference type="FunFam" id="3.40.50.620:FF:000007">
    <property type="entry name" value="Glutamate--tRNA ligase"/>
    <property type="match status" value="1"/>
</dbReference>
<feature type="domain" description="Glutamyl/glutaminyl-tRNA synthetase class Ib catalytic" evidence="12">
    <location>
        <begin position="24"/>
        <end position="326"/>
    </location>
</feature>
<name>A0A484H7I0_9ZZZZ</name>
<dbReference type="EMBL" id="LR026963">
    <property type="protein sequence ID" value="VBB69445.1"/>
    <property type="molecule type" value="Genomic_DNA"/>
</dbReference>
<dbReference type="InterPro" id="IPR020751">
    <property type="entry name" value="aa-tRNA-synth_I_codon-bd_sub2"/>
</dbReference>
<dbReference type="CDD" id="cd00808">
    <property type="entry name" value="GluRS_core"/>
    <property type="match status" value="1"/>
</dbReference>
<dbReference type="Pfam" id="PF19269">
    <property type="entry name" value="Anticodon_2"/>
    <property type="match status" value="1"/>
</dbReference>
<protein>
    <recommendedName>
        <fullName evidence="4">glutamate--tRNA ligase</fullName>
        <ecNumber evidence="4">6.1.1.17</ecNumber>
    </recommendedName>
    <alternativeName>
        <fullName evidence="11">Glutamyl-tRNA synthetase</fullName>
    </alternativeName>
</protein>
<reference evidence="14" key="1">
    <citation type="submission" date="2018-10" db="EMBL/GenBank/DDBJ databases">
        <authorList>
            <person name="Gruber-Vodicka H."/>
            <person name="Jaeckle O."/>
        </authorList>
    </citation>
    <scope>NUCLEOTIDE SEQUENCE</scope>
</reference>
<evidence type="ECO:0000313" key="14">
    <source>
        <dbReference type="EMBL" id="VBB69445.1"/>
    </source>
</evidence>
<dbReference type="InterPro" id="IPR045462">
    <property type="entry name" value="aa-tRNA-synth_I_cd-bd"/>
</dbReference>
<sequence length="491" mass="55148">MTTFHAVRPPYSTIHEQTTGSMTIVTRFAPSPTGFLHIGGARTALFNWLYAQHWGGRFHLRIEDTDRVRSTSSAVNAIINSMKWLEIPWDGDILFQSSRIARHISVANQLLKCGCAYFCYSTMKELAQMREAARRAGQPIGYDGRWRDRDSAEAPPGVLPTIRLRVPREGETVLDDLVQGRVIVMNKQIDDMVLLRADNTPTYMLSVVVDDHDMGVTHVIRGDDHLLNAFRQAQIYQAMGWDLPQFAHIPLIHGPDGTKLSKRHHALGVETYREMGFLPIAMRNYLIRLGWSYGDTEIFTKEQAVTWFDIRDVGRSAARFDIAKLTALNAYHLRRTDDSHLVSLVLPHLATLIGMPVSDVGRSRLGVAMPSLKIRARTISELARIALFYVQPRPLLLDDKACQQLNTAGLAVLAVIAEYLSASDRVWNAQSLEDDTRYFAISKGITLSKLTQPLRASLTGSTTSPPIFEVMKILGREETLARLEDVLARCD</sequence>
<evidence type="ECO:0000259" key="12">
    <source>
        <dbReference type="Pfam" id="PF00749"/>
    </source>
</evidence>
<dbReference type="InterPro" id="IPR008925">
    <property type="entry name" value="aa_tRNA-synth_I_cd-bd_sf"/>
</dbReference>
<evidence type="ECO:0000256" key="2">
    <source>
        <dbReference type="ARBA" id="ARBA00007894"/>
    </source>
</evidence>
<organism evidence="14">
    <name type="scientific">invertebrate metagenome</name>
    <dbReference type="NCBI Taxonomy" id="1711999"/>
    <lineage>
        <taxon>unclassified sequences</taxon>
        <taxon>metagenomes</taxon>
        <taxon>organismal metagenomes</taxon>
    </lineage>
</organism>
<dbReference type="GO" id="GO:0000049">
    <property type="term" value="F:tRNA binding"/>
    <property type="evidence" value="ECO:0007669"/>
    <property type="project" value="InterPro"/>
</dbReference>
<dbReference type="InterPro" id="IPR004527">
    <property type="entry name" value="Glu-tRNA-ligase_bac/mito"/>
</dbReference>
<dbReference type="GO" id="GO:0006424">
    <property type="term" value="P:glutamyl-tRNA aminoacylation"/>
    <property type="evidence" value="ECO:0007669"/>
    <property type="project" value="InterPro"/>
</dbReference>
<dbReference type="AlphaFoldDB" id="A0A484H7I0"/>
<comment type="similarity">
    <text evidence="2">Belongs to the class-I aminoacyl-tRNA synthetase family. Glutamate--tRNA ligase type 1 subfamily.</text>
</comment>
<dbReference type="InterPro" id="IPR000924">
    <property type="entry name" value="Glu/Gln-tRNA-synth"/>
</dbReference>
<keyword evidence="8" id="KW-0067">ATP-binding</keyword>
<evidence type="ECO:0000256" key="6">
    <source>
        <dbReference type="ARBA" id="ARBA00022598"/>
    </source>
</evidence>
<evidence type="ECO:0000256" key="8">
    <source>
        <dbReference type="ARBA" id="ARBA00022840"/>
    </source>
</evidence>
<evidence type="ECO:0000256" key="7">
    <source>
        <dbReference type="ARBA" id="ARBA00022741"/>
    </source>
</evidence>
<evidence type="ECO:0000256" key="11">
    <source>
        <dbReference type="ARBA" id="ARBA00030865"/>
    </source>
</evidence>
<dbReference type="Pfam" id="PF00749">
    <property type="entry name" value="tRNA-synt_1c"/>
    <property type="match status" value="1"/>
</dbReference>
<dbReference type="HAMAP" id="MF_00022">
    <property type="entry name" value="Glu_tRNA_synth_type1"/>
    <property type="match status" value="1"/>
</dbReference>
<dbReference type="GO" id="GO:0008270">
    <property type="term" value="F:zinc ion binding"/>
    <property type="evidence" value="ECO:0007669"/>
    <property type="project" value="InterPro"/>
</dbReference>
<dbReference type="Gene3D" id="1.10.10.350">
    <property type="match status" value="1"/>
</dbReference>
<gene>
    <name evidence="14" type="ORF">RIEGSTA812A_PEG_918</name>
</gene>
<evidence type="ECO:0000259" key="13">
    <source>
        <dbReference type="Pfam" id="PF19269"/>
    </source>
</evidence>
<dbReference type="SUPFAM" id="SSF48163">
    <property type="entry name" value="An anticodon-binding domain of class I aminoacyl-tRNA synthetases"/>
    <property type="match status" value="1"/>
</dbReference>
<accession>A0A484H7I0</accession>
<dbReference type="NCBIfam" id="TIGR00464">
    <property type="entry name" value="gltX_bact"/>
    <property type="match status" value="1"/>
</dbReference>
<proteinExistence type="inferred from homology"/>
<feature type="domain" description="Aminoacyl-tRNA synthetase class I anticodon-binding" evidence="13">
    <location>
        <begin position="341"/>
        <end position="486"/>
    </location>
</feature>
<keyword evidence="7" id="KW-0547">Nucleotide-binding</keyword>
<dbReference type="PANTHER" id="PTHR43311">
    <property type="entry name" value="GLUTAMATE--TRNA LIGASE"/>
    <property type="match status" value="1"/>
</dbReference>